<gene>
    <name evidence="9" type="ORF">PEV8663_01147</name>
</gene>
<dbReference type="InterPro" id="IPR052017">
    <property type="entry name" value="TSUP"/>
</dbReference>
<keyword evidence="7 8" id="KW-0472">Membrane</keyword>
<feature type="transmembrane region" description="Helical" evidence="8">
    <location>
        <begin position="105"/>
        <end position="125"/>
    </location>
</feature>
<dbReference type="PANTHER" id="PTHR30269:SF32">
    <property type="entry name" value="MEMBRANE TRANSPORTER PROTEIN-RELATED"/>
    <property type="match status" value="1"/>
</dbReference>
<dbReference type="Proteomes" id="UP000220836">
    <property type="component" value="Unassembled WGS sequence"/>
</dbReference>
<dbReference type="EMBL" id="FXYH01000003">
    <property type="protein sequence ID" value="SMX37630.1"/>
    <property type="molecule type" value="Genomic_DNA"/>
</dbReference>
<feature type="transmembrane region" description="Helical" evidence="8">
    <location>
        <begin position="36"/>
        <end position="59"/>
    </location>
</feature>
<evidence type="ECO:0000256" key="7">
    <source>
        <dbReference type="ARBA" id="ARBA00023136"/>
    </source>
</evidence>
<protein>
    <recommendedName>
        <fullName evidence="8">Probable membrane transporter protein</fullName>
    </recommendedName>
</protein>
<feature type="transmembrane region" description="Helical" evidence="8">
    <location>
        <begin position="80"/>
        <end position="99"/>
    </location>
</feature>
<evidence type="ECO:0000313" key="10">
    <source>
        <dbReference type="Proteomes" id="UP000220836"/>
    </source>
</evidence>
<evidence type="ECO:0000256" key="4">
    <source>
        <dbReference type="ARBA" id="ARBA00022475"/>
    </source>
</evidence>
<dbReference type="Pfam" id="PF01925">
    <property type="entry name" value="TauE"/>
    <property type="match status" value="1"/>
</dbReference>
<feature type="transmembrane region" description="Helical" evidence="8">
    <location>
        <begin position="177"/>
        <end position="195"/>
    </location>
</feature>
<proteinExistence type="inferred from homology"/>
<feature type="transmembrane region" description="Helical" evidence="8">
    <location>
        <begin position="201"/>
        <end position="221"/>
    </location>
</feature>
<comment type="similarity">
    <text evidence="2 8">Belongs to the 4-toluene sulfonate uptake permease (TSUP) (TC 2.A.102) family.</text>
</comment>
<evidence type="ECO:0000313" key="9">
    <source>
        <dbReference type="EMBL" id="SMX37630.1"/>
    </source>
</evidence>
<organism evidence="9 10">
    <name type="scientific">Pelagimonas varians</name>
    <dbReference type="NCBI Taxonomy" id="696760"/>
    <lineage>
        <taxon>Bacteria</taxon>
        <taxon>Pseudomonadati</taxon>
        <taxon>Pseudomonadota</taxon>
        <taxon>Alphaproteobacteria</taxon>
        <taxon>Rhodobacterales</taxon>
        <taxon>Roseobacteraceae</taxon>
        <taxon>Pelagimonas</taxon>
    </lineage>
</organism>
<keyword evidence="3" id="KW-0813">Transport</keyword>
<evidence type="ECO:0000256" key="2">
    <source>
        <dbReference type="ARBA" id="ARBA00009142"/>
    </source>
</evidence>
<dbReference type="InterPro" id="IPR002781">
    <property type="entry name" value="TM_pro_TauE-like"/>
</dbReference>
<keyword evidence="6 8" id="KW-1133">Transmembrane helix</keyword>
<keyword evidence="4 8" id="KW-1003">Cell membrane</keyword>
<accession>A0A238K402</accession>
<dbReference type="PANTHER" id="PTHR30269">
    <property type="entry name" value="TRANSMEMBRANE PROTEIN YFCA"/>
    <property type="match status" value="1"/>
</dbReference>
<evidence type="ECO:0000256" key="6">
    <source>
        <dbReference type="ARBA" id="ARBA00022989"/>
    </source>
</evidence>
<evidence type="ECO:0000256" key="3">
    <source>
        <dbReference type="ARBA" id="ARBA00022448"/>
    </source>
</evidence>
<sequence length="251" mass="26142">MDALFSNMPLLALCLSIGLLGGIIKGMVGFALPTILMSGLGSLVAPELALAGLILPAFVSNGIQALQQGPRAAMASVTRFRVFLLAGLAAMLISSQMVAVLPVEVLLFAIGAPITVFSVVQLKGWQPRMTPSRRVEVGVGSFAGLIGGMSGIWGPPTVAYLTALGTEKSDQIRVQGVIYGLGALALMGAHIGSGILNAQTIWFSALMVVPAVLGMWIGGLFHDRIDQAAFRKATLIVLLVAGLNLLRRALL</sequence>
<keyword evidence="10" id="KW-1185">Reference proteome</keyword>
<dbReference type="OrthoDB" id="9800873at2"/>
<feature type="transmembrane region" description="Helical" evidence="8">
    <location>
        <begin position="233"/>
        <end position="250"/>
    </location>
</feature>
<dbReference type="GO" id="GO:0005886">
    <property type="term" value="C:plasma membrane"/>
    <property type="evidence" value="ECO:0007669"/>
    <property type="project" value="UniProtKB-SubCell"/>
</dbReference>
<name>A0A238K402_9RHOB</name>
<dbReference type="AlphaFoldDB" id="A0A238K402"/>
<evidence type="ECO:0000256" key="8">
    <source>
        <dbReference type="RuleBase" id="RU363041"/>
    </source>
</evidence>
<comment type="subcellular location">
    <subcellularLocation>
        <location evidence="1 8">Cell membrane</location>
        <topology evidence="1 8">Multi-pass membrane protein</topology>
    </subcellularLocation>
</comment>
<keyword evidence="5 8" id="KW-0812">Transmembrane</keyword>
<dbReference type="RefSeq" id="WP_097803652.1">
    <property type="nucleotide sequence ID" value="NZ_FXYH01000003.1"/>
</dbReference>
<reference evidence="9 10" key="1">
    <citation type="submission" date="2017-05" db="EMBL/GenBank/DDBJ databases">
        <authorList>
            <person name="Song R."/>
            <person name="Chenine A.L."/>
            <person name="Ruprecht R.M."/>
        </authorList>
    </citation>
    <scope>NUCLEOTIDE SEQUENCE [LARGE SCALE GENOMIC DNA]</scope>
    <source>
        <strain evidence="9 10">CECT 8663</strain>
    </source>
</reference>
<evidence type="ECO:0000256" key="1">
    <source>
        <dbReference type="ARBA" id="ARBA00004651"/>
    </source>
</evidence>
<evidence type="ECO:0000256" key="5">
    <source>
        <dbReference type="ARBA" id="ARBA00022692"/>
    </source>
</evidence>